<organism evidence="1 2">
    <name type="scientific">Blautia obeum ATCC 29174</name>
    <dbReference type="NCBI Taxonomy" id="411459"/>
    <lineage>
        <taxon>Bacteria</taxon>
        <taxon>Bacillati</taxon>
        <taxon>Bacillota</taxon>
        <taxon>Clostridia</taxon>
        <taxon>Lachnospirales</taxon>
        <taxon>Lachnospiraceae</taxon>
        <taxon>Blautia</taxon>
    </lineage>
</organism>
<evidence type="ECO:0000313" key="1">
    <source>
        <dbReference type="EMBL" id="EDM89205.1"/>
    </source>
</evidence>
<protein>
    <submittedName>
        <fullName evidence="1">Uncharacterized protein</fullName>
    </submittedName>
</protein>
<dbReference type="AlphaFoldDB" id="A5ZMW1"/>
<comment type="caution">
    <text evidence="1">The sequence shown here is derived from an EMBL/GenBank/DDBJ whole genome shotgun (WGS) entry which is preliminary data.</text>
</comment>
<reference evidence="1 2" key="1">
    <citation type="submission" date="2007-03" db="EMBL/GenBank/DDBJ databases">
        <authorList>
            <person name="Fulton L."/>
            <person name="Clifton S."/>
            <person name="Fulton B."/>
            <person name="Xu J."/>
            <person name="Minx P."/>
            <person name="Pepin K.H."/>
            <person name="Johnson M."/>
            <person name="Thiruvilangam P."/>
            <person name="Bhonagiri V."/>
            <person name="Nash W.E."/>
            <person name="Mardis E.R."/>
            <person name="Wilson R.K."/>
        </authorList>
    </citation>
    <scope>NUCLEOTIDE SEQUENCE [LARGE SCALE GENOMIC DNA]</scope>
    <source>
        <strain evidence="1 2">ATCC 29174</strain>
    </source>
</reference>
<dbReference type="Proteomes" id="UP000006002">
    <property type="component" value="Unassembled WGS sequence"/>
</dbReference>
<name>A5ZMW1_9FIRM</name>
<dbReference type="HOGENOM" id="CLU_3325153_0_0_9"/>
<dbReference type="EMBL" id="AAVO02000001">
    <property type="protein sequence ID" value="EDM89205.1"/>
    <property type="molecule type" value="Genomic_DNA"/>
</dbReference>
<reference evidence="1 2" key="2">
    <citation type="submission" date="2007-04" db="EMBL/GenBank/DDBJ databases">
        <title>Draft genome sequence of Ruminococcus obeum (ATCC 29174).</title>
        <authorList>
            <person name="Sudarsanam P."/>
            <person name="Ley R."/>
            <person name="Guruge J."/>
            <person name="Turnbaugh P.J."/>
            <person name="Mahowald M."/>
            <person name="Liep D."/>
            <person name="Gordon J."/>
        </authorList>
    </citation>
    <scope>NUCLEOTIDE SEQUENCE [LARGE SCALE GENOMIC DNA]</scope>
    <source>
        <strain evidence="1 2">ATCC 29174</strain>
    </source>
</reference>
<proteinExistence type="predicted"/>
<accession>A5ZMW1</accession>
<sequence length="38" mass="4760">MSSIAQKTKNRKLLYKKEVLFEFWTEPLYCYMTVKRRE</sequence>
<gene>
    <name evidence="1" type="ORF">RUMOBE_00328</name>
</gene>
<evidence type="ECO:0000313" key="2">
    <source>
        <dbReference type="Proteomes" id="UP000006002"/>
    </source>
</evidence>